<dbReference type="SMART" id="SM00237">
    <property type="entry name" value="Calx_beta"/>
    <property type="match status" value="3"/>
</dbReference>
<evidence type="ECO:0000313" key="9">
    <source>
        <dbReference type="EMBL" id="CAI8036398.1"/>
    </source>
</evidence>
<evidence type="ECO:0000313" key="10">
    <source>
        <dbReference type="Proteomes" id="UP001174909"/>
    </source>
</evidence>
<dbReference type="PANTHER" id="PTHR11878">
    <property type="entry name" value="SODIUM/CALCIUM EXCHANGER"/>
    <property type="match status" value="1"/>
</dbReference>
<evidence type="ECO:0000256" key="7">
    <source>
        <dbReference type="SAM" id="SignalP"/>
    </source>
</evidence>
<dbReference type="InterPro" id="IPR051171">
    <property type="entry name" value="CaCA"/>
</dbReference>
<protein>
    <recommendedName>
        <fullName evidence="8">Calx-beta domain-containing protein</fullName>
    </recommendedName>
</protein>
<keyword evidence="4" id="KW-0813">Transport</keyword>
<evidence type="ECO:0000259" key="8">
    <source>
        <dbReference type="SMART" id="SM00237"/>
    </source>
</evidence>
<feature type="domain" description="Calx-beta" evidence="8">
    <location>
        <begin position="738"/>
        <end position="835"/>
    </location>
</feature>
<sequence length="1020" mass="109152">MSLTLWAHATALLYCTFLQQGSAQTEPPQCFTGLGCVSGSVGEQISTLACCSMADTLSFRRTVGSESCFTCYGFGWVQNISSDLTSAESQTEVTAVEGETVTLTLFYTKNNPPNSLRLDFTIQTSGSATDGVDYVVTPDPDSVFMDEVSLQLVPVTVNVTLASDGIGGEGTEDIVLTLVQLPPIEPERVLINPTVRIIVEDNDIQTGFRTPEDGCIPEGALQEICLTTVGSPAVDTVLTVSVTYGTAGPEDFDLITTQVTITETVTEPCVRFQAIADGLGLEGVENLTLSLSGPPNVQLTNASLHFCIQDSEAMIGFNQARYAVIEGDYNVCVIVWHGRLANSLTVHINVLPTSTATEGEDFELSDPAEIVIPAKMTRGCLAVTILQSEVAEGEEEIRLAIDSTAVNATIITAETIIIVIAPDEVVVVGFRDTSLTASEGETVRFAFQKVGLFDSDIKLLLSGEGLSIGVSYNGAIRVINIFFSYTAPDNDVALEDDVTIIITFNLKTISPRIMMSNTALSIVVQDNDGPVRVGFESNGVTVDENGGDIMVPVSVIQQIATTVSVDVEVVSGTSLEQEDYVRTGLFQLKFPSNGTSFVPVGILDDGTIELTESFTVVLSNPQPAGGVELGISVFTVTISDDDLRIGFESIEYTVDEGGTLEAVVVKSAPFDSVIEFEVAGGNFSAVRAFPDGASSPESISIFFQIPDDVIALEPPETISFTLAVLDPNPQISVDPDTTTVTILDNDVLVGFKADIITVPEDAGDVFIPVTISQDVHEPITVDILYQNGSAMEQSDFFITGPSSLTFTSNGTRNILISIADDTEDEPDETFIIALVSGATVIVFPDTITITIIDNDDETPTGDKNPPVIIIIVTVVIAVLAVLLIAAIIIITILIGIMRQRKKRQSKLALPTPEPIYDDPDSYYSSVLDKTENKASTEISLQPQPENLAIPNQQQENITSPIEQQENVAYGALSNQQQENVTSPIEQQENVAYGALSSQQQENVTSPITQQLPGDQAEEQC</sequence>
<gene>
    <name evidence="9" type="ORF">GBAR_LOCUS20387</name>
</gene>
<dbReference type="InterPro" id="IPR038081">
    <property type="entry name" value="CalX-like_sf"/>
</dbReference>
<dbReference type="AlphaFoldDB" id="A0AA35WWG1"/>
<feature type="transmembrane region" description="Helical" evidence="6">
    <location>
        <begin position="867"/>
        <end position="896"/>
    </location>
</feature>
<keyword evidence="1 7" id="KW-0732">Signal</keyword>
<dbReference type="PANTHER" id="PTHR11878:SF76">
    <property type="entry name" value="CALX-BETA DOMAIN-CONTAINING PROTEIN"/>
    <property type="match status" value="1"/>
</dbReference>
<accession>A0AA35WWG1</accession>
<comment type="caution">
    <text evidence="9">The sequence shown here is derived from an EMBL/GenBank/DDBJ whole genome shotgun (WGS) entry which is preliminary data.</text>
</comment>
<keyword evidence="4" id="KW-0406">Ion transport</keyword>
<dbReference type="Pfam" id="PF03160">
    <property type="entry name" value="Calx-beta"/>
    <property type="match status" value="4"/>
</dbReference>
<feature type="domain" description="Calx-beta" evidence="8">
    <location>
        <begin position="304"/>
        <end position="402"/>
    </location>
</feature>
<organism evidence="9 10">
    <name type="scientific">Geodia barretti</name>
    <name type="common">Barrett's horny sponge</name>
    <dbReference type="NCBI Taxonomy" id="519541"/>
    <lineage>
        <taxon>Eukaryota</taxon>
        <taxon>Metazoa</taxon>
        <taxon>Porifera</taxon>
        <taxon>Demospongiae</taxon>
        <taxon>Heteroscleromorpha</taxon>
        <taxon>Tetractinellida</taxon>
        <taxon>Astrophorina</taxon>
        <taxon>Geodiidae</taxon>
        <taxon>Geodia</taxon>
    </lineage>
</organism>
<dbReference type="GO" id="GO:0005432">
    <property type="term" value="F:calcium:sodium antiporter activity"/>
    <property type="evidence" value="ECO:0007669"/>
    <property type="project" value="TreeGrafter"/>
</dbReference>
<evidence type="ECO:0000256" key="5">
    <source>
        <dbReference type="SAM" id="MobiDB-lite"/>
    </source>
</evidence>
<evidence type="ECO:0000256" key="4">
    <source>
        <dbReference type="ARBA" id="ARBA00023065"/>
    </source>
</evidence>
<evidence type="ECO:0000256" key="2">
    <source>
        <dbReference type="ARBA" id="ARBA00022737"/>
    </source>
</evidence>
<feature type="region of interest" description="Disordered" evidence="5">
    <location>
        <begin position="993"/>
        <end position="1020"/>
    </location>
</feature>
<keyword evidence="6" id="KW-0812">Transmembrane</keyword>
<feature type="domain" description="Calx-beta" evidence="8">
    <location>
        <begin position="520"/>
        <end position="619"/>
    </location>
</feature>
<dbReference type="Proteomes" id="UP001174909">
    <property type="component" value="Unassembled WGS sequence"/>
</dbReference>
<feature type="compositionally biased region" description="Polar residues" evidence="5">
    <location>
        <begin position="993"/>
        <end position="1012"/>
    </location>
</feature>
<keyword evidence="6" id="KW-0472">Membrane</keyword>
<dbReference type="GO" id="GO:0016020">
    <property type="term" value="C:membrane"/>
    <property type="evidence" value="ECO:0007669"/>
    <property type="project" value="InterPro"/>
</dbReference>
<dbReference type="GO" id="GO:0098703">
    <property type="term" value="P:calcium ion import across plasma membrane"/>
    <property type="evidence" value="ECO:0007669"/>
    <property type="project" value="TreeGrafter"/>
</dbReference>
<dbReference type="EMBL" id="CASHTH010002867">
    <property type="protein sequence ID" value="CAI8036398.1"/>
    <property type="molecule type" value="Genomic_DNA"/>
</dbReference>
<dbReference type="GO" id="GO:0007154">
    <property type="term" value="P:cell communication"/>
    <property type="evidence" value="ECO:0007669"/>
    <property type="project" value="InterPro"/>
</dbReference>
<dbReference type="InterPro" id="IPR003644">
    <property type="entry name" value="Calx_beta"/>
</dbReference>
<evidence type="ECO:0000256" key="3">
    <source>
        <dbReference type="ARBA" id="ARBA00022837"/>
    </source>
</evidence>
<dbReference type="Gene3D" id="2.60.40.2030">
    <property type="match status" value="3"/>
</dbReference>
<name>A0AA35WWG1_GEOBA</name>
<keyword evidence="3" id="KW-0106">Calcium</keyword>
<keyword evidence="2" id="KW-0677">Repeat</keyword>
<keyword evidence="6" id="KW-1133">Transmembrane helix</keyword>
<feature type="chain" id="PRO_5041302625" description="Calx-beta domain-containing protein" evidence="7">
    <location>
        <begin position="24"/>
        <end position="1020"/>
    </location>
</feature>
<evidence type="ECO:0000256" key="1">
    <source>
        <dbReference type="ARBA" id="ARBA00022729"/>
    </source>
</evidence>
<reference evidence="9" key="1">
    <citation type="submission" date="2023-03" db="EMBL/GenBank/DDBJ databases">
        <authorList>
            <person name="Steffen K."/>
            <person name="Cardenas P."/>
        </authorList>
    </citation>
    <scope>NUCLEOTIDE SEQUENCE</scope>
</reference>
<evidence type="ECO:0000256" key="6">
    <source>
        <dbReference type="SAM" id="Phobius"/>
    </source>
</evidence>
<keyword evidence="10" id="KW-1185">Reference proteome</keyword>
<dbReference type="GO" id="GO:0098794">
    <property type="term" value="C:postsynapse"/>
    <property type="evidence" value="ECO:0007669"/>
    <property type="project" value="TreeGrafter"/>
</dbReference>
<feature type="signal peptide" evidence="7">
    <location>
        <begin position="1"/>
        <end position="23"/>
    </location>
</feature>
<proteinExistence type="predicted"/>
<dbReference type="SUPFAM" id="SSF141072">
    <property type="entry name" value="CalX-like"/>
    <property type="match status" value="5"/>
</dbReference>